<name>A0ACB8TX02_9APHY</name>
<protein>
    <submittedName>
        <fullName evidence="1">Uncharacterized protein</fullName>
    </submittedName>
</protein>
<reference evidence="1" key="1">
    <citation type="journal article" date="2021" name="Environ. Microbiol.">
        <title>Gene family expansions and transcriptome signatures uncover fungal adaptations to wood decay.</title>
        <authorList>
            <person name="Hage H."/>
            <person name="Miyauchi S."/>
            <person name="Viragh M."/>
            <person name="Drula E."/>
            <person name="Min B."/>
            <person name="Chaduli D."/>
            <person name="Navarro D."/>
            <person name="Favel A."/>
            <person name="Norest M."/>
            <person name="Lesage-Meessen L."/>
            <person name="Balint B."/>
            <person name="Merenyi Z."/>
            <person name="de Eugenio L."/>
            <person name="Morin E."/>
            <person name="Martinez A.T."/>
            <person name="Baldrian P."/>
            <person name="Stursova M."/>
            <person name="Martinez M.J."/>
            <person name="Novotny C."/>
            <person name="Magnuson J.K."/>
            <person name="Spatafora J.W."/>
            <person name="Maurice S."/>
            <person name="Pangilinan J."/>
            <person name="Andreopoulos W."/>
            <person name="LaButti K."/>
            <person name="Hundley H."/>
            <person name="Na H."/>
            <person name="Kuo A."/>
            <person name="Barry K."/>
            <person name="Lipzen A."/>
            <person name="Henrissat B."/>
            <person name="Riley R."/>
            <person name="Ahrendt S."/>
            <person name="Nagy L.G."/>
            <person name="Grigoriev I.V."/>
            <person name="Martin F."/>
            <person name="Rosso M.N."/>
        </authorList>
    </citation>
    <scope>NUCLEOTIDE SEQUENCE</scope>
    <source>
        <strain evidence="1">CBS 384.51</strain>
    </source>
</reference>
<gene>
    <name evidence="1" type="ORF">BDY19DRAFT_995626</name>
</gene>
<proteinExistence type="predicted"/>
<dbReference type="EMBL" id="MU274922">
    <property type="protein sequence ID" value="KAI0086607.1"/>
    <property type="molecule type" value="Genomic_DNA"/>
</dbReference>
<comment type="caution">
    <text evidence="1">The sequence shown here is derived from an EMBL/GenBank/DDBJ whole genome shotgun (WGS) entry which is preliminary data.</text>
</comment>
<sequence length="191" mass="20929">MTATMFPSGLPSPVATPPPLATRQPSEDWVSRTKGLRIDRDHVSPVIEEEFGLAAVSGRQESCSDDMTMDDEPMSGSWSPSGSTPPVRVLSQPSPIRPQPNLNNQDINKPRPSHITIPPMSGFPEQSFSAPYNSDPAPLTPTTPPHSMMAIHPENIALPLSPSKKLRFTMGPRLDCEKCRLRVPGHYSHFN</sequence>
<keyword evidence="2" id="KW-1185">Reference proteome</keyword>
<evidence type="ECO:0000313" key="2">
    <source>
        <dbReference type="Proteomes" id="UP001055072"/>
    </source>
</evidence>
<dbReference type="Proteomes" id="UP001055072">
    <property type="component" value="Unassembled WGS sequence"/>
</dbReference>
<accession>A0ACB8TX02</accession>
<evidence type="ECO:0000313" key="1">
    <source>
        <dbReference type="EMBL" id="KAI0086607.1"/>
    </source>
</evidence>
<organism evidence="1 2">
    <name type="scientific">Irpex rosettiformis</name>
    <dbReference type="NCBI Taxonomy" id="378272"/>
    <lineage>
        <taxon>Eukaryota</taxon>
        <taxon>Fungi</taxon>
        <taxon>Dikarya</taxon>
        <taxon>Basidiomycota</taxon>
        <taxon>Agaricomycotina</taxon>
        <taxon>Agaricomycetes</taxon>
        <taxon>Polyporales</taxon>
        <taxon>Irpicaceae</taxon>
        <taxon>Irpex</taxon>
    </lineage>
</organism>